<organism evidence="5 6">
    <name type="scientific">Truncatella angustata</name>
    <dbReference type="NCBI Taxonomy" id="152316"/>
    <lineage>
        <taxon>Eukaryota</taxon>
        <taxon>Fungi</taxon>
        <taxon>Dikarya</taxon>
        <taxon>Ascomycota</taxon>
        <taxon>Pezizomycotina</taxon>
        <taxon>Sordariomycetes</taxon>
        <taxon>Xylariomycetidae</taxon>
        <taxon>Amphisphaeriales</taxon>
        <taxon>Sporocadaceae</taxon>
        <taxon>Truncatella</taxon>
    </lineage>
</organism>
<feature type="domain" description="Hydantoinase A/oxoprolinase" evidence="1">
    <location>
        <begin position="240"/>
        <end position="415"/>
    </location>
</feature>
<dbReference type="Pfam" id="PF01968">
    <property type="entry name" value="Hydantoinase_A"/>
    <property type="match status" value="1"/>
</dbReference>
<protein>
    <recommendedName>
        <fullName evidence="7">Hydantoinase/oxoprolinase</fullName>
    </recommendedName>
</protein>
<dbReference type="Proteomes" id="UP000758603">
    <property type="component" value="Unassembled WGS sequence"/>
</dbReference>
<dbReference type="PANTHER" id="PTHR11365">
    <property type="entry name" value="5-OXOPROLINASE RELATED"/>
    <property type="match status" value="1"/>
</dbReference>
<evidence type="ECO:0000313" key="6">
    <source>
        <dbReference type="Proteomes" id="UP000758603"/>
    </source>
</evidence>
<dbReference type="InterPro" id="IPR002821">
    <property type="entry name" value="Hydantoinase_A"/>
</dbReference>
<dbReference type="GeneID" id="70130083"/>
<evidence type="ECO:0000259" key="4">
    <source>
        <dbReference type="Pfam" id="PF20906"/>
    </source>
</evidence>
<evidence type="ECO:0000259" key="1">
    <source>
        <dbReference type="Pfam" id="PF01968"/>
    </source>
</evidence>
<dbReference type="InterPro" id="IPR027479">
    <property type="entry name" value="S-Me-THD_N_sf"/>
</dbReference>
<accession>A0A9P8UVD6</accession>
<dbReference type="InterPro" id="IPR010318">
    <property type="entry name" value="S-Me-THD_N"/>
</dbReference>
<name>A0A9P8UVD6_9PEZI</name>
<evidence type="ECO:0000259" key="2">
    <source>
        <dbReference type="Pfam" id="PF05378"/>
    </source>
</evidence>
<evidence type="ECO:0000259" key="3">
    <source>
        <dbReference type="Pfam" id="PF06032"/>
    </source>
</evidence>
<gene>
    <name evidence="5" type="ORF">BKA67DRAFT_543517</name>
</gene>
<feature type="domain" description="Hydantoinase/oxoprolinase N-terminal" evidence="2">
    <location>
        <begin position="49"/>
        <end position="219"/>
    </location>
</feature>
<dbReference type="InterPro" id="IPR045079">
    <property type="entry name" value="Oxoprolinase-like"/>
</dbReference>
<sequence length="1007" mass="107816">MAYRAKMNNVLEPGLLTPINSRPASTKACLITDYALASAEKPAMESYVVGVDVGGTNTDAVLMNGKTVVAWHKSPSTADVSSGVSAAIKEVLAEAGILGSAVPLVKIGTTQFLNATLERDGRKMDKVAVIRLCGPYTQSVAPFLGFPHSLRRLIEGHHAFVDGGKHVDGREINPWSKQQLSEQAQVVKEKGIRSILLAGIHSPSFPDQEDEAACFLSKELGSGYDVSCSHHLGNASFLERENTAILNASIRRFSRQVTRSLEAAVDEVLPGAKVFLTLNDGTISPSWYAARYPLKCFFSGPTNSARGAAFMAMESLSRQKEAGDDADLLVVDVGGTTTDVCGLLPNGYPKHSAAFVKIAGVKTNLAVPQTHNIGLGGGSIVRQHDTGVTIGPDSVGADELTLSLATGGSAFTASDTIKLSPDRLGEVGITNEVLYQARDKIKSMVETAVEFAKTKPLDANVILVGGGSFIVPDVERLRGIAAVVQPQCYQVANAIGAAIAKVSGRIDRIVTPQQPRSMESLIEDGKKEALQLCYESGGRLETAEIVNLDIIPETYSFDGSFRMIIRAVSDFDDRSTTVTFGDEMPQHAQGAEVTDTAADFVNDMIVEYNNEQVAVPVDISTYVPQIQNDIWTLSETDVDILVDGTGILGVGCAGEATNYQIALKEAIRLGQQVQVVPPRAVKPEDVICPTCWIGSPTAFFERIPGNHEMREAIYANLGQVGKSDFTYTIPTEIGGPNALEALLLAAKLGKKALDADVIGRAFPKVYMTIPALHGKSIAPAAICDGNGVTILLKSARDDYQAEEILRTIAGQLGGIASLAFRPFSGDEIYAFAQNSYSLAWMIGRSMQLAREQKVDVASTIVATVSGRILFRGKVNLVSRQVQNSFTRGTCTILPQTGEDNLSHASWLELVFENEILAANLHSKDSQSCLATTPDLFAIIDATSGQVVGITELRYGLQVAIVAFPAPEIWYSEEGLKRGGPVAFGLPQCESSAFDKARVPDSLFDKRE</sequence>
<dbReference type="InterPro" id="IPR024071">
    <property type="entry name" value="S-Me-THD_C_sf"/>
</dbReference>
<evidence type="ECO:0008006" key="7">
    <source>
        <dbReference type="Google" id="ProtNLM"/>
    </source>
</evidence>
<dbReference type="InterPro" id="IPR048350">
    <property type="entry name" value="S-Me-THD-like_C"/>
</dbReference>
<dbReference type="Pfam" id="PF05378">
    <property type="entry name" value="Hydant_A_N"/>
    <property type="match status" value="1"/>
</dbReference>
<proteinExistence type="predicted"/>
<dbReference type="SUPFAM" id="SSF160991">
    <property type="entry name" value="CV3147-like"/>
    <property type="match status" value="1"/>
</dbReference>
<dbReference type="GO" id="GO:0016787">
    <property type="term" value="F:hydrolase activity"/>
    <property type="evidence" value="ECO:0007669"/>
    <property type="project" value="InterPro"/>
</dbReference>
<dbReference type="Gene3D" id="3.40.1610.10">
    <property type="entry name" value="CV3147-like domain"/>
    <property type="match status" value="1"/>
</dbReference>
<reference evidence="5" key="1">
    <citation type="journal article" date="2021" name="Nat. Commun.">
        <title>Genetic determinants of endophytism in the Arabidopsis root mycobiome.</title>
        <authorList>
            <person name="Mesny F."/>
            <person name="Miyauchi S."/>
            <person name="Thiergart T."/>
            <person name="Pickel B."/>
            <person name="Atanasova L."/>
            <person name="Karlsson M."/>
            <person name="Huettel B."/>
            <person name="Barry K.W."/>
            <person name="Haridas S."/>
            <person name="Chen C."/>
            <person name="Bauer D."/>
            <person name="Andreopoulos W."/>
            <person name="Pangilinan J."/>
            <person name="LaButti K."/>
            <person name="Riley R."/>
            <person name="Lipzen A."/>
            <person name="Clum A."/>
            <person name="Drula E."/>
            <person name="Henrissat B."/>
            <person name="Kohler A."/>
            <person name="Grigoriev I.V."/>
            <person name="Martin F.M."/>
            <person name="Hacquard S."/>
        </authorList>
    </citation>
    <scope>NUCLEOTIDE SEQUENCE</scope>
    <source>
        <strain evidence="5">MPI-SDFR-AT-0073</strain>
    </source>
</reference>
<keyword evidence="6" id="KW-1185">Reference proteome</keyword>
<dbReference type="AlphaFoldDB" id="A0A9P8UVD6"/>
<dbReference type="Gene3D" id="3.30.420.40">
    <property type="match status" value="1"/>
</dbReference>
<dbReference type="EMBL" id="JAGPXC010000001">
    <property type="protein sequence ID" value="KAH6659083.1"/>
    <property type="molecule type" value="Genomic_DNA"/>
</dbReference>
<dbReference type="PANTHER" id="PTHR11365:SF10">
    <property type="entry name" value="HYDANTOINASE_OXOPROLINASE"/>
    <property type="match status" value="1"/>
</dbReference>
<dbReference type="SUPFAM" id="SSF53067">
    <property type="entry name" value="Actin-like ATPase domain"/>
    <property type="match status" value="2"/>
</dbReference>
<dbReference type="InterPro" id="IPR008040">
    <property type="entry name" value="Hydant_A_N"/>
</dbReference>
<evidence type="ECO:0000313" key="5">
    <source>
        <dbReference type="EMBL" id="KAH6659083.1"/>
    </source>
</evidence>
<dbReference type="Pfam" id="PF20906">
    <property type="entry name" value="S-Me-THD_C"/>
    <property type="match status" value="1"/>
</dbReference>
<dbReference type="RefSeq" id="XP_045963214.1">
    <property type="nucleotide sequence ID" value="XM_046101191.1"/>
</dbReference>
<dbReference type="InterPro" id="IPR043129">
    <property type="entry name" value="ATPase_NBD"/>
</dbReference>
<dbReference type="OrthoDB" id="5404895at2759"/>
<dbReference type="Pfam" id="PF06032">
    <property type="entry name" value="S-Me-THD_N"/>
    <property type="match status" value="1"/>
</dbReference>
<comment type="caution">
    <text evidence="5">The sequence shown here is derived from an EMBL/GenBank/DDBJ whole genome shotgun (WGS) entry which is preliminary data.</text>
</comment>
<dbReference type="Gene3D" id="2.40.390.10">
    <property type="entry name" value="CV3147-like"/>
    <property type="match status" value="1"/>
</dbReference>
<feature type="domain" description="S-Me-THD N-terminal" evidence="3">
    <location>
        <begin position="636"/>
        <end position="793"/>
    </location>
</feature>
<feature type="domain" description="S-Me-THD-like C-terminal" evidence="4">
    <location>
        <begin position="797"/>
        <end position="987"/>
    </location>
</feature>